<dbReference type="OrthoDB" id="10251804at2759"/>
<evidence type="ECO:0000256" key="1">
    <source>
        <dbReference type="PROSITE-ProRule" id="PRU00175"/>
    </source>
</evidence>
<dbReference type="Pfam" id="PF13920">
    <property type="entry name" value="zf-C3HC4_3"/>
    <property type="match status" value="1"/>
</dbReference>
<evidence type="ECO:0000259" key="2">
    <source>
        <dbReference type="PROSITE" id="PS50089"/>
    </source>
</evidence>
<protein>
    <recommendedName>
        <fullName evidence="2">RING-type domain-containing protein</fullName>
    </recommendedName>
</protein>
<reference evidence="4" key="1">
    <citation type="journal article" date="2023" name="Commun. Biol.">
        <title>Genome analysis of Parmales, the sister group of diatoms, reveals the evolutionary specialization of diatoms from phago-mixotrophs to photoautotrophs.</title>
        <authorList>
            <person name="Ban H."/>
            <person name="Sato S."/>
            <person name="Yoshikawa S."/>
            <person name="Yamada K."/>
            <person name="Nakamura Y."/>
            <person name="Ichinomiya M."/>
            <person name="Sato N."/>
            <person name="Blanc-Mathieu R."/>
            <person name="Endo H."/>
            <person name="Kuwata A."/>
            <person name="Ogata H."/>
        </authorList>
    </citation>
    <scope>NUCLEOTIDE SEQUENCE [LARGE SCALE GENOMIC DNA]</scope>
    <source>
        <strain evidence="4">NIES 3701</strain>
    </source>
</reference>
<dbReference type="InterPro" id="IPR001841">
    <property type="entry name" value="Znf_RING"/>
</dbReference>
<dbReference type="PANTHER" id="PTHR14879:SF5">
    <property type="entry name" value="RING-TYPE DOMAIN-CONTAINING PROTEIN"/>
    <property type="match status" value="1"/>
</dbReference>
<keyword evidence="1" id="KW-0479">Metal-binding</keyword>
<dbReference type="InterPro" id="IPR051728">
    <property type="entry name" value="RING-FYVE_E3_ubiquitin-ligase"/>
</dbReference>
<dbReference type="SUPFAM" id="SSF57924">
    <property type="entry name" value="Inhibitor of apoptosis (IAP) repeat"/>
    <property type="match status" value="1"/>
</dbReference>
<keyword evidence="4" id="KW-1185">Reference proteome</keyword>
<dbReference type="PROSITE" id="PS50089">
    <property type="entry name" value="ZF_RING_2"/>
    <property type="match status" value="1"/>
</dbReference>
<accession>A0A9W7BX23</accession>
<dbReference type="EMBL" id="BRXY01000504">
    <property type="protein sequence ID" value="GMH97941.1"/>
    <property type="molecule type" value="Genomic_DNA"/>
</dbReference>
<keyword evidence="1" id="KW-0863">Zinc-finger</keyword>
<name>A0A9W7BX23_9STRA</name>
<dbReference type="Gene3D" id="3.30.40.10">
    <property type="entry name" value="Zinc/RING finger domain, C3HC4 (zinc finger)"/>
    <property type="match status" value="1"/>
</dbReference>
<dbReference type="AlphaFoldDB" id="A0A9W7BX23"/>
<dbReference type="GO" id="GO:0008270">
    <property type="term" value="F:zinc ion binding"/>
    <property type="evidence" value="ECO:0007669"/>
    <property type="project" value="UniProtKB-KW"/>
</dbReference>
<evidence type="ECO:0000313" key="3">
    <source>
        <dbReference type="EMBL" id="GMH97941.1"/>
    </source>
</evidence>
<sequence length="432" mass="48802">MEFTEESLSSVWEGTSISRMNDPTEWKETCVSFREVSSAPNDEDGGSSRKVFEIIGKGTSLWRTLSIDFTLAGHFDSYTNRFQIRKRHQGKYTNEVVYSGSIHTVADRENGGFIFKISGNYHNGSIDLRQKPGGISHLLCRVTSDYIWEGSSISRTNDKTDWNDVKLHFHPPPTAREALAIAMDEHSLEGEEALDEAVAMMNECTITGSGVSLWREIEIHFDIRGTLNLQTLACKLEKEHRGAYTNVVNYQGLLDLERFCIIGQYGNGDIELLCNGLLDEEGRWSGEDWRLLSSRLLCASHDVLQSYSDYAVRMEHTGFDLIREECGVEEEGTGEEGKWGDEEEELEIDDLPDLFKQETKEDEVDNMKLAQAQANARPTTEDDVCKICYENNISCVFVPCGHFCTCLACGIRLDDCCICREKISLAQKVFRA</sequence>
<organism evidence="3 4">
    <name type="scientific">Triparma strigata</name>
    <dbReference type="NCBI Taxonomy" id="1606541"/>
    <lineage>
        <taxon>Eukaryota</taxon>
        <taxon>Sar</taxon>
        <taxon>Stramenopiles</taxon>
        <taxon>Ochrophyta</taxon>
        <taxon>Bolidophyceae</taxon>
        <taxon>Parmales</taxon>
        <taxon>Triparmaceae</taxon>
        <taxon>Triparma</taxon>
    </lineage>
</organism>
<gene>
    <name evidence="3" type="ORF">TrST_g4436</name>
</gene>
<comment type="caution">
    <text evidence="3">The sequence shown here is derived from an EMBL/GenBank/DDBJ whole genome shotgun (WGS) entry which is preliminary data.</text>
</comment>
<feature type="domain" description="RING-type" evidence="2">
    <location>
        <begin position="385"/>
        <end position="420"/>
    </location>
</feature>
<evidence type="ECO:0000313" key="4">
    <source>
        <dbReference type="Proteomes" id="UP001165085"/>
    </source>
</evidence>
<dbReference type="InterPro" id="IPR013083">
    <property type="entry name" value="Znf_RING/FYVE/PHD"/>
</dbReference>
<dbReference type="Proteomes" id="UP001165085">
    <property type="component" value="Unassembled WGS sequence"/>
</dbReference>
<proteinExistence type="predicted"/>
<keyword evidence="1" id="KW-0862">Zinc</keyword>
<dbReference type="PANTHER" id="PTHR14879">
    <property type="entry name" value="CASPASE REGULATOR, RING FINGER DOMAIN-CONTAINING"/>
    <property type="match status" value="1"/>
</dbReference>